<name>A0ABD2MPU9_9CUCU</name>
<dbReference type="Proteomes" id="UP001516400">
    <property type="component" value="Unassembled WGS sequence"/>
</dbReference>
<evidence type="ECO:0000313" key="2">
    <source>
        <dbReference type="EMBL" id="KAL3268443.1"/>
    </source>
</evidence>
<proteinExistence type="predicted"/>
<comment type="caution">
    <text evidence="2">The sequence shown here is derived from an EMBL/GenBank/DDBJ whole genome shotgun (WGS) entry which is preliminary data.</text>
</comment>
<dbReference type="Gene3D" id="1.20.920.20">
    <property type="match status" value="1"/>
</dbReference>
<evidence type="ECO:0000259" key="1">
    <source>
        <dbReference type="Pfam" id="PF12777"/>
    </source>
</evidence>
<evidence type="ECO:0000313" key="3">
    <source>
        <dbReference type="Proteomes" id="UP001516400"/>
    </source>
</evidence>
<sequence length="130" mass="14339">MSVELEEAQTKVAEFQVQCDEYLVIIVSQKKEADEQAKEVAVKSVKIGEEEVVCKRLAAVAQADLDEAMPALNEAIAALDALSKKDISELKSYGKPPEKVQMVMEAVMILKGVIKDIIKFWHLGVKSYAS</sequence>
<dbReference type="PANTHER" id="PTHR10676">
    <property type="entry name" value="DYNEIN HEAVY CHAIN FAMILY PROTEIN"/>
    <property type="match status" value="1"/>
</dbReference>
<dbReference type="AlphaFoldDB" id="A0ABD2MPU9"/>
<keyword evidence="3" id="KW-1185">Reference proteome</keyword>
<dbReference type="PANTHER" id="PTHR10676:SF183">
    <property type="entry name" value="DYNEIN AXONEMAL HEAVY CHAIN 2"/>
    <property type="match status" value="1"/>
</dbReference>
<protein>
    <recommendedName>
        <fullName evidence="1">Dynein heavy chain coiled coil stalk domain-containing protein</fullName>
    </recommendedName>
</protein>
<reference evidence="2 3" key="1">
    <citation type="journal article" date="2021" name="BMC Biol.">
        <title>Horizontally acquired antibacterial genes associated with adaptive radiation of ladybird beetles.</title>
        <authorList>
            <person name="Li H.S."/>
            <person name="Tang X.F."/>
            <person name="Huang Y.H."/>
            <person name="Xu Z.Y."/>
            <person name="Chen M.L."/>
            <person name="Du X.Y."/>
            <person name="Qiu B.Y."/>
            <person name="Chen P.T."/>
            <person name="Zhang W."/>
            <person name="Slipinski A."/>
            <person name="Escalona H.E."/>
            <person name="Waterhouse R.M."/>
            <person name="Zwick A."/>
            <person name="Pang H."/>
        </authorList>
    </citation>
    <scope>NUCLEOTIDE SEQUENCE [LARGE SCALE GENOMIC DNA]</scope>
    <source>
        <strain evidence="2">SYSU2018</strain>
    </source>
</reference>
<organism evidence="2 3">
    <name type="scientific">Cryptolaemus montrouzieri</name>
    <dbReference type="NCBI Taxonomy" id="559131"/>
    <lineage>
        <taxon>Eukaryota</taxon>
        <taxon>Metazoa</taxon>
        <taxon>Ecdysozoa</taxon>
        <taxon>Arthropoda</taxon>
        <taxon>Hexapoda</taxon>
        <taxon>Insecta</taxon>
        <taxon>Pterygota</taxon>
        <taxon>Neoptera</taxon>
        <taxon>Endopterygota</taxon>
        <taxon>Coleoptera</taxon>
        <taxon>Polyphaga</taxon>
        <taxon>Cucujiformia</taxon>
        <taxon>Coccinelloidea</taxon>
        <taxon>Coccinellidae</taxon>
        <taxon>Scymninae</taxon>
        <taxon>Scymnini</taxon>
        <taxon>Cryptolaemus</taxon>
    </lineage>
</organism>
<dbReference type="Pfam" id="PF12777">
    <property type="entry name" value="MT"/>
    <property type="match status" value="1"/>
</dbReference>
<accession>A0ABD2MPU9</accession>
<gene>
    <name evidence="2" type="ORF">HHI36_007554</name>
</gene>
<dbReference type="EMBL" id="JABFTP020000021">
    <property type="protein sequence ID" value="KAL3268443.1"/>
    <property type="molecule type" value="Genomic_DNA"/>
</dbReference>
<feature type="domain" description="Dynein heavy chain coiled coil stalk" evidence="1">
    <location>
        <begin position="28"/>
        <end position="112"/>
    </location>
</feature>
<dbReference type="InterPro" id="IPR026983">
    <property type="entry name" value="DHC"/>
</dbReference>
<dbReference type="InterPro" id="IPR024743">
    <property type="entry name" value="Dynein_HC_stalk"/>
</dbReference>